<dbReference type="PANTHER" id="PTHR45138">
    <property type="entry name" value="REGULATORY COMPONENTS OF SENSORY TRANSDUCTION SYSTEM"/>
    <property type="match status" value="1"/>
</dbReference>
<gene>
    <name evidence="7" type="ORF">SAMN05421672_10537</name>
</gene>
<evidence type="ECO:0000256" key="5">
    <source>
        <dbReference type="SAM" id="Coils"/>
    </source>
</evidence>
<dbReference type="PROSITE" id="PS50887">
    <property type="entry name" value="GGDEF"/>
    <property type="match status" value="1"/>
</dbReference>
<dbReference type="Pfam" id="PF20975">
    <property type="entry name" value="DGCcoil"/>
    <property type="match status" value="1"/>
</dbReference>
<dbReference type="PANTHER" id="PTHR45138:SF9">
    <property type="entry name" value="DIGUANYLATE CYCLASE DGCM-RELATED"/>
    <property type="match status" value="1"/>
</dbReference>
<feature type="domain" description="GGDEF" evidence="6">
    <location>
        <begin position="397"/>
        <end position="530"/>
    </location>
</feature>
<evidence type="ECO:0000313" key="8">
    <source>
        <dbReference type="Proteomes" id="UP000186079"/>
    </source>
</evidence>
<sequence length="536" mass="59326">MTRTLDGQTAHPSLEQQQRLREQALLTEIDLLRRTLVRCTLAIRDPAPAIELCLRDLRQALRGKETLSGLRALLPRLENVLAESEYLRASRMSRELVALSAQVARLEGQSLPPALREAIGEFARNLTGALPQQVELVALHKAFGDLQWQVIEHSLAQRNPSAGLFKRLLGSQEATPVLAITPQPLIDGFAEVLRALLSQSALPMKYQIQLRRLLGRLHGEVETDALIGLVDGLGELVLEAGEDQLQLLDFLTGLNERLAQLQTGLESLGAERAEGSALAEDLDQSLRRQVDDMQAAVSGATDLEALKQSISCRLEALLDGLAEQRSQREVRDLALTASLQQLSTRIMELEREAEVCRDQLNEQRREALRDPLTGLANRTAWNAEVQQALERRRKQGGELALAVLDVDHFKQVNDRFGHLAGDKVLKLIAEIIKRRMPTGGFLARYGGEEFVLLLPSYDLPAGRLLLEDLLSSIQTCPFHFKGERLPVTLSAGLACFGPDEEAADEVFQRADLALYRAKQLGRNRLVVDGLAESPDP</sequence>
<protein>
    <recommendedName>
        <fullName evidence="3">diguanylate cyclase</fullName>
        <ecNumber evidence="3">2.7.7.65</ecNumber>
    </recommendedName>
</protein>
<dbReference type="InterPro" id="IPR043128">
    <property type="entry name" value="Rev_trsase/Diguanyl_cyclase"/>
</dbReference>
<dbReference type="FunFam" id="3.30.70.270:FF:000001">
    <property type="entry name" value="Diguanylate cyclase domain protein"/>
    <property type="match status" value="1"/>
</dbReference>
<accession>A0A1N6RQC9</accession>
<dbReference type="InterPro" id="IPR029787">
    <property type="entry name" value="Nucleotide_cyclase"/>
</dbReference>
<dbReference type="GO" id="GO:0005886">
    <property type="term" value="C:plasma membrane"/>
    <property type="evidence" value="ECO:0007669"/>
    <property type="project" value="UniProtKB-SubCell"/>
</dbReference>
<dbReference type="RefSeq" id="WP_052199839.1">
    <property type="nucleotide sequence ID" value="NZ_FTMC01000005.1"/>
</dbReference>
<comment type="catalytic activity">
    <reaction evidence="4">
        <text>2 GTP = 3',3'-c-di-GMP + 2 diphosphate</text>
        <dbReference type="Rhea" id="RHEA:24898"/>
        <dbReference type="ChEBI" id="CHEBI:33019"/>
        <dbReference type="ChEBI" id="CHEBI:37565"/>
        <dbReference type="ChEBI" id="CHEBI:58805"/>
        <dbReference type="EC" id="2.7.7.65"/>
    </reaction>
</comment>
<dbReference type="Pfam" id="PF00990">
    <property type="entry name" value="GGDEF"/>
    <property type="match status" value="1"/>
</dbReference>
<keyword evidence="5" id="KW-0175">Coiled coil</keyword>
<evidence type="ECO:0000256" key="3">
    <source>
        <dbReference type="ARBA" id="ARBA00012528"/>
    </source>
</evidence>
<name>A0A1N6RQC9_9PSED</name>
<dbReference type="GO" id="GO:1902201">
    <property type="term" value="P:negative regulation of bacterial-type flagellum-dependent cell motility"/>
    <property type="evidence" value="ECO:0007669"/>
    <property type="project" value="TreeGrafter"/>
</dbReference>
<dbReference type="SMART" id="SM00267">
    <property type="entry name" value="GGDEF"/>
    <property type="match status" value="1"/>
</dbReference>
<dbReference type="NCBIfam" id="TIGR00254">
    <property type="entry name" value="GGDEF"/>
    <property type="match status" value="1"/>
</dbReference>
<dbReference type="AlphaFoldDB" id="A0A1N6RQC9"/>
<dbReference type="EC" id="2.7.7.65" evidence="3"/>
<dbReference type="EMBL" id="FTMC01000005">
    <property type="protein sequence ID" value="SIQ30932.1"/>
    <property type="molecule type" value="Genomic_DNA"/>
</dbReference>
<feature type="coiled-coil region" evidence="5">
    <location>
        <begin position="339"/>
        <end position="366"/>
    </location>
</feature>
<dbReference type="SUPFAM" id="SSF55073">
    <property type="entry name" value="Nucleotide cyclase"/>
    <property type="match status" value="1"/>
</dbReference>
<dbReference type="InterPro" id="IPR050469">
    <property type="entry name" value="Diguanylate_Cyclase"/>
</dbReference>
<comment type="cofactor">
    <cofactor evidence="1">
        <name>Mg(2+)</name>
        <dbReference type="ChEBI" id="CHEBI:18420"/>
    </cofactor>
</comment>
<evidence type="ECO:0000256" key="2">
    <source>
        <dbReference type="ARBA" id="ARBA00004533"/>
    </source>
</evidence>
<proteinExistence type="predicted"/>
<evidence type="ECO:0000256" key="4">
    <source>
        <dbReference type="ARBA" id="ARBA00034247"/>
    </source>
</evidence>
<dbReference type="InterPro" id="IPR000160">
    <property type="entry name" value="GGDEF_dom"/>
</dbReference>
<evidence type="ECO:0000313" key="7">
    <source>
        <dbReference type="EMBL" id="SIQ30932.1"/>
    </source>
</evidence>
<reference evidence="7 8" key="1">
    <citation type="submission" date="2017-01" db="EMBL/GenBank/DDBJ databases">
        <authorList>
            <person name="Mah S.A."/>
            <person name="Swanson W.J."/>
            <person name="Moy G.W."/>
            <person name="Vacquier V.D."/>
        </authorList>
    </citation>
    <scope>NUCLEOTIDE SEQUENCE [LARGE SCALE GENOMIC DNA]</scope>
    <source>
        <strain evidence="7 8">ATCC 29606</strain>
    </source>
</reference>
<evidence type="ECO:0000256" key="1">
    <source>
        <dbReference type="ARBA" id="ARBA00001946"/>
    </source>
</evidence>
<comment type="subcellular location">
    <subcellularLocation>
        <location evidence="2">Cell inner membrane</location>
    </subcellularLocation>
</comment>
<evidence type="ECO:0000259" key="6">
    <source>
        <dbReference type="PROSITE" id="PS50887"/>
    </source>
</evidence>
<dbReference type="GO" id="GO:0043709">
    <property type="term" value="P:cell adhesion involved in single-species biofilm formation"/>
    <property type="evidence" value="ECO:0007669"/>
    <property type="project" value="TreeGrafter"/>
</dbReference>
<dbReference type="GO" id="GO:0052621">
    <property type="term" value="F:diguanylate cyclase activity"/>
    <property type="evidence" value="ECO:0007669"/>
    <property type="project" value="UniProtKB-EC"/>
</dbReference>
<dbReference type="Gene3D" id="3.30.70.270">
    <property type="match status" value="1"/>
</dbReference>
<organism evidence="7 8">
    <name type="scientific">Pseudomonas flexibilis</name>
    <dbReference type="NCBI Taxonomy" id="706570"/>
    <lineage>
        <taxon>Bacteria</taxon>
        <taxon>Pseudomonadati</taxon>
        <taxon>Pseudomonadota</taxon>
        <taxon>Gammaproteobacteria</taxon>
        <taxon>Pseudomonadales</taxon>
        <taxon>Pseudomonadaceae</taxon>
        <taxon>Pseudomonas</taxon>
    </lineage>
</organism>
<dbReference type="Proteomes" id="UP000186079">
    <property type="component" value="Unassembled WGS sequence"/>
</dbReference>
<dbReference type="CDD" id="cd01949">
    <property type="entry name" value="GGDEF"/>
    <property type="match status" value="1"/>
</dbReference>
<dbReference type="InterPro" id="IPR048516">
    <property type="entry name" value="DGCcoil"/>
</dbReference>